<keyword evidence="2" id="KW-1185">Reference proteome</keyword>
<sequence>MSDPYDRMLAALDAGTLDPAAFSHRDHVGVTVAALKQDDFYDALARIACGLQRLAGNAGVPEKFNATVTFAFVSLIAQRMEDGGGSVEDFLEGNPDLLSGNPLAGLYPEGQADTPLAKRVPVLPGVQG</sequence>
<evidence type="ECO:0000313" key="2">
    <source>
        <dbReference type="Proteomes" id="UP000295301"/>
    </source>
</evidence>
<protein>
    <submittedName>
        <fullName evidence="1">Uncharacterized protein</fullName>
    </submittedName>
</protein>
<evidence type="ECO:0000313" key="1">
    <source>
        <dbReference type="EMBL" id="TDK51086.1"/>
    </source>
</evidence>
<gene>
    <name evidence="1" type="ORF">E1832_04480</name>
</gene>
<proteinExistence type="predicted"/>
<name>A0A4R5VFE1_9RHOB</name>
<dbReference type="AlphaFoldDB" id="A0A4R5VFE1"/>
<dbReference type="RefSeq" id="WP_133358537.1">
    <property type="nucleotide sequence ID" value="NZ_SMUV01000050.1"/>
</dbReference>
<dbReference type="OrthoDB" id="72030at2"/>
<dbReference type="Proteomes" id="UP000295301">
    <property type="component" value="Unassembled WGS sequence"/>
</dbReference>
<comment type="caution">
    <text evidence="1">The sequence shown here is derived from an EMBL/GenBank/DDBJ whole genome shotgun (WGS) entry which is preliminary data.</text>
</comment>
<organism evidence="1 2">
    <name type="scientific">Antarcticimicrobium luteum</name>
    <dbReference type="NCBI Taxonomy" id="2547397"/>
    <lineage>
        <taxon>Bacteria</taxon>
        <taxon>Pseudomonadati</taxon>
        <taxon>Pseudomonadota</taxon>
        <taxon>Alphaproteobacteria</taxon>
        <taxon>Rhodobacterales</taxon>
        <taxon>Paracoccaceae</taxon>
        <taxon>Antarcticimicrobium</taxon>
    </lineage>
</organism>
<reference evidence="1 2" key="1">
    <citation type="submission" date="2019-03" db="EMBL/GenBank/DDBJ databases">
        <title>Ruegeria lutea sp. nov., a novel strain, isolated from marine sediment, the Masan Bay, South Korea.</title>
        <authorList>
            <person name="Kim J."/>
            <person name="Kim D.-Y."/>
            <person name="Lee S.-S."/>
        </authorList>
    </citation>
    <scope>NUCLEOTIDE SEQUENCE [LARGE SCALE GENOMIC DNA]</scope>
    <source>
        <strain evidence="1 2">318-1</strain>
    </source>
</reference>
<dbReference type="EMBL" id="SMUV01000050">
    <property type="protein sequence ID" value="TDK51086.1"/>
    <property type="molecule type" value="Genomic_DNA"/>
</dbReference>
<accession>A0A4R5VFE1</accession>